<protein>
    <submittedName>
        <fullName evidence="1">Uncharacterized protein</fullName>
    </submittedName>
</protein>
<gene>
    <name evidence="1" type="ORF">FAEPRAM212_02257</name>
</gene>
<accession>A8SDL3</accession>
<dbReference type="Proteomes" id="UP000005945">
    <property type="component" value="Unassembled WGS sequence"/>
</dbReference>
<evidence type="ECO:0000313" key="1">
    <source>
        <dbReference type="EMBL" id="EDP20930.1"/>
    </source>
</evidence>
<comment type="caution">
    <text evidence="1">The sequence shown here is derived from an EMBL/GenBank/DDBJ whole genome shotgun (WGS) entry which is preliminary data.</text>
</comment>
<reference evidence="1 2" key="1">
    <citation type="submission" date="2007-09" db="EMBL/GenBank/DDBJ databases">
        <title>Draft genome sequence of Faecalibacterium prausnitzii M21/2.</title>
        <authorList>
            <person name="Sudarsanam P."/>
            <person name="Ley R."/>
            <person name="Guruge J."/>
            <person name="Turnbaugh P.J."/>
            <person name="Mahowald M."/>
            <person name="Liep D."/>
            <person name="Gordon J."/>
        </authorList>
    </citation>
    <scope>NUCLEOTIDE SEQUENCE [LARGE SCALE GENOMIC DNA]</scope>
    <source>
        <strain evidence="1 2">M21/2</strain>
    </source>
</reference>
<evidence type="ECO:0000313" key="2">
    <source>
        <dbReference type="Proteomes" id="UP000005945"/>
    </source>
</evidence>
<dbReference type="EMBL" id="ABED02000028">
    <property type="protein sequence ID" value="EDP20930.1"/>
    <property type="molecule type" value="Genomic_DNA"/>
</dbReference>
<sequence>MKRGGRGTVSLLKKSEKRWLTKPFSHAKINKSSGARMHNN</sequence>
<dbReference type="HOGENOM" id="CLU_3289971_0_0_9"/>
<proteinExistence type="predicted"/>
<name>A8SDL3_9FIRM</name>
<dbReference type="AlphaFoldDB" id="A8SDL3"/>
<reference evidence="1 2" key="2">
    <citation type="submission" date="2007-09" db="EMBL/GenBank/DDBJ databases">
        <authorList>
            <person name="Fulton L."/>
            <person name="Clifton S."/>
            <person name="Fulton B."/>
            <person name="Xu J."/>
            <person name="Minx P."/>
            <person name="Pepin K.H."/>
            <person name="Johnson M."/>
            <person name="Thiruvilangam P."/>
            <person name="Bhonagiri V."/>
            <person name="Nash W.E."/>
            <person name="Mardis E.R."/>
            <person name="Wilson R.K."/>
        </authorList>
    </citation>
    <scope>NUCLEOTIDE SEQUENCE [LARGE SCALE GENOMIC DNA]</scope>
    <source>
        <strain evidence="1 2">M21/2</strain>
    </source>
</reference>
<organism evidence="1 2">
    <name type="scientific">Faecalibacterium prausnitzii M21/2</name>
    <dbReference type="NCBI Taxonomy" id="411485"/>
    <lineage>
        <taxon>Bacteria</taxon>
        <taxon>Bacillati</taxon>
        <taxon>Bacillota</taxon>
        <taxon>Clostridia</taxon>
        <taxon>Eubacteriales</taxon>
        <taxon>Oscillospiraceae</taxon>
        <taxon>Faecalibacterium</taxon>
    </lineage>
</organism>